<dbReference type="eggNOG" id="ENOG502S4EJ">
    <property type="taxonomic scope" value="Eukaryota"/>
</dbReference>
<feature type="transmembrane region" description="Helical" evidence="2">
    <location>
        <begin position="181"/>
        <end position="201"/>
    </location>
</feature>
<organism evidence="3 4">
    <name type="scientific">Dactylellina haptotyla (strain CBS 200.50)</name>
    <name type="common">Nematode-trapping fungus</name>
    <name type="synonym">Monacrosporium haptotylum</name>
    <dbReference type="NCBI Taxonomy" id="1284197"/>
    <lineage>
        <taxon>Eukaryota</taxon>
        <taxon>Fungi</taxon>
        <taxon>Dikarya</taxon>
        <taxon>Ascomycota</taxon>
        <taxon>Pezizomycotina</taxon>
        <taxon>Orbiliomycetes</taxon>
        <taxon>Orbiliales</taxon>
        <taxon>Orbiliaceae</taxon>
        <taxon>Dactylellina</taxon>
    </lineage>
</organism>
<keyword evidence="2" id="KW-0812">Transmembrane</keyword>
<gene>
    <name evidence="3" type="ORF">H072_11446</name>
</gene>
<feature type="region of interest" description="Disordered" evidence="1">
    <location>
        <begin position="1"/>
        <end position="66"/>
    </location>
</feature>
<feature type="transmembrane region" description="Helical" evidence="2">
    <location>
        <begin position="88"/>
        <end position="114"/>
    </location>
</feature>
<dbReference type="OMA" id="IPSQWTG"/>
<dbReference type="AlphaFoldDB" id="S8BIY3"/>
<dbReference type="EMBL" id="AQGS01001233">
    <property type="protein sequence ID" value="EPS35247.1"/>
    <property type="molecule type" value="Genomic_DNA"/>
</dbReference>
<sequence>MTSRPPSHFENSVLEPIETNNIKGPTSGSVSRANREREPSSHTPSRKHEDSEAQAQQTYQYQTHPNEHDLTDRRLSGLIPARTTIEALGIYGICAITMGSIVVLGAFGFLVALWYEGSRAAANIGIPIFWQIILLRNWSAQAVTICAVCIRTAVVVQIGLAVAMIASLICERVGCHPAQLAQFSVIRSVGTGPHSLVLPLIYTTTRWSKHHAYIFLVFVYLSVMVLSQFTSTILISDFGALEMADTAKVSNIKYGVKADLQVDSLPVSLGLSEDNEFSRGTRLIGVDPWVTGLQYYPRFAEWSEAPIIGKQFYDTGNVFRAFLPVKANTERQLIRNYSGPATIVNSRVICVPPILENPQIWSLNEELNFQSAQNTYLISEVEWARVFQYLTRIKPGQYTEYTGEKASFNCSIFQLPTMDQLDTASSQEWEVSICYSPLPLARITDPFPDILRLNFVTDTYIVINSTGFREDIRNLTGGETVSGSGPWATLKKKGIPASIDISLCFVKPEMGDYNVLATGVGDISEPELYWDSQINLYSSGSIRNVLGVTDSATRLPALNRGLWELAHPRDWGSSLFAKSTISYFSYGAVADALWLPSSTTGGDAAVKLVGGNLESRGYRVHRAHTTLFRDTIMSTRNPALAIQALLTVLMEIVYYDYQAQFNTEAPASIILSTTINAPTGWRGVIIVGMILGSHFVLFSFILWLFFAKTEVSMLGNYWMGVSQAVSGDTSKVVALAADKTDEGVRKWYKEHEPEISSVRICTASEPSMRSEAKYRKL</sequence>
<feature type="transmembrane region" description="Helical" evidence="2">
    <location>
        <begin position="213"/>
        <end position="235"/>
    </location>
</feature>
<proteinExistence type="predicted"/>
<keyword evidence="2" id="KW-1133">Transmembrane helix</keyword>
<name>S8BIY3_DACHA</name>
<feature type="compositionally biased region" description="Low complexity" evidence="1">
    <location>
        <begin position="53"/>
        <end position="63"/>
    </location>
</feature>
<evidence type="ECO:0000313" key="3">
    <source>
        <dbReference type="EMBL" id="EPS35247.1"/>
    </source>
</evidence>
<comment type="caution">
    <text evidence="3">The sequence shown here is derived from an EMBL/GenBank/DDBJ whole genome shotgun (WGS) entry which is preliminary data.</text>
</comment>
<reference evidence="3 4" key="1">
    <citation type="journal article" date="2013" name="PLoS Genet.">
        <title>Genomic mechanisms accounting for the adaptation to parasitism in nematode-trapping fungi.</title>
        <authorList>
            <person name="Meerupati T."/>
            <person name="Andersson K.M."/>
            <person name="Friman E."/>
            <person name="Kumar D."/>
            <person name="Tunlid A."/>
            <person name="Ahren D."/>
        </authorList>
    </citation>
    <scope>NUCLEOTIDE SEQUENCE [LARGE SCALE GENOMIC DNA]</scope>
    <source>
        <strain evidence="3 4">CBS 200.50</strain>
    </source>
</reference>
<feature type="transmembrane region" description="Helical" evidence="2">
    <location>
        <begin position="145"/>
        <end position="169"/>
    </location>
</feature>
<feature type="transmembrane region" description="Helical" evidence="2">
    <location>
        <begin position="681"/>
        <end position="706"/>
    </location>
</feature>
<dbReference type="Proteomes" id="UP000015100">
    <property type="component" value="Unassembled WGS sequence"/>
</dbReference>
<evidence type="ECO:0000313" key="4">
    <source>
        <dbReference type="Proteomes" id="UP000015100"/>
    </source>
</evidence>
<evidence type="ECO:0000256" key="1">
    <source>
        <dbReference type="SAM" id="MobiDB-lite"/>
    </source>
</evidence>
<reference evidence="4" key="2">
    <citation type="submission" date="2013-04" db="EMBL/GenBank/DDBJ databases">
        <title>Genomic mechanisms accounting for the adaptation to parasitism in nematode-trapping fungi.</title>
        <authorList>
            <person name="Ahren D.G."/>
        </authorList>
    </citation>
    <scope>NUCLEOTIDE SEQUENCE [LARGE SCALE GENOMIC DNA]</scope>
    <source>
        <strain evidence="4">CBS 200.50</strain>
    </source>
</reference>
<feature type="transmembrane region" description="Helical" evidence="2">
    <location>
        <begin position="120"/>
        <end position="138"/>
    </location>
</feature>
<feature type="compositionally biased region" description="Polar residues" evidence="1">
    <location>
        <begin position="18"/>
        <end position="32"/>
    </location>
</feature>
<keyword evidence="4" id="KW-1185">Reference proteome</keyword>
<keyword evidence="2" id="KW-0472">Membrane</keyword>
<dbReference type="OrthoDB" id="5428040at2759"/>
<evidence type="ECO:0000256" key="2">
    <source>
        <dbReference type="SAM" id="Phobius"/>
    </source>
</evidence>
<feature type="compositionally biased region" description="Basic and acidic residues" evidence="1">
    <location>
        <begin position="33"/>
        <end position="51"/>
    </location>
</feature>
<protein>
    <submittedName>
        <fullName evidence="3">Uncharacterized protein</fullName>
    </submittedName>
</protein>
<dbReference type="HOGENOM" id="CLU_015639_1_0_1"/>
<accession>S8BIY3</accession>